<dbReference type="EMBL" id="JAACJJ010000056">
    <property type="protein sequence ID" value="KAF5312490.1"/>
    <property type="molecule type" value="Genomic_DNA"/>
</dbReference>
<evidence type="ECO:0000313" key="2">
    <source>
        <dbReference type="EMBL" id="KAF5312490.1"/>
    </source>
</evidence>
<proteinExistence type="predicted"/>
<keyword evidence="3" id="KW-1185">Reference proteome</keyword>
<sequence length="176" mass="18983">MDPQQSNPPYYILLAQSNLSTSQTAPAPLSNNLVHPVINYHYEDDPLHTLLPSQPDEHVLVLNYDRNASQPTAHSLSGGLSVLGVKKEEAPGAAVADAGTRNDGMYIIETISNDHTSLSGSQGERKSAQAILAQFKQRNTILRQTLQYPSAIEDHTAPAQPSQANIANDVTSQSES</sequence>
<evidence type="ECO:0000313" key="3">
    <source>
        <dbReference type="Proteomes" id="UP000567179"/>
    </source>
</evidence>
<feature type="region of interest" description="Disordered" evidence="1">
    <location>
        <begin position="156"/>
        <end position="176"/>
    </location>
</feature>
<dbReference type="OrthoDB" id="3192267at2759"/>
<evidence type="ECO:0000256" key="1">
    <source>
        <dbReference type="SAM" id="MobiDB-lite"/>
    </source>
</evidence>
<protein>
    <submittedName>
        <fullName evidence="2">Uncharacterized protein</fullName>
    </submittedName>
</protein>
<organism evidence="2 3">
    <name type="scientific">Psilocybe cf. subviscida</name>
    <dbReference type="NCBI Taxonomy" id="2480587"/>
    <lineage>
        <taxon>Eukaryota</taxon>
        <taxon>Fungi</taxon>
        <taxon>Dikarya</taxon>
        <taxon>Basidiomycota</taxon>
        <taxon>Agaricomycotina</taxon>
        <taxon>Agaricomycetes</taxon>
        <taxon>Agaricomycetidae</taxon>
        <taxon>Agaricales</taxon>
        <taxon>Agaricineae</taxon>
        <taxon>Strophariaceae</taxon>
        <taxon>Psilocybe</taxon>
    </lineage>
</organism>
<feature type="compositionally biased region" description="Polar residues" evidence="1">
    <location>
        <begin position="159"/>
        <end position="176"/>
    </location>
</feature>
<comment type="caution">
    <text evidence="2">The sequence shown here is derived from an EMBL/GenBank/DDBJ whole genome shotgun (WGS) entry which is preliminary data.</text>
</comment>
<name>A0A8H5EU16_9AGAR</name>
<accession>A0A8H5EU16</accession>
<dbReference type="Proteomes" id="UP000567179">
    <property type="component" value="Unassembled WGS sequence"/>
</dbReference>
<reference evidence="2 3" key="1">
    <citation type="journal article" date="2020" name="ISME J.">
        <title>Uncovering the hidden diversity of litter-decomposition mechanisms in mushroom-forming fungi.</title>
        <authorList>
            <person name="Floudas D."/>
            <person name="Bentzer J."/>
            <person name="Ahren D."/>
            <person name="Johansson T."/>
            <person name="Persson P."/>
            <person name="Tunlid A."/>
        </authorList>
    </citation>
    <scope>NUCLEOTIDE SEQUENCE [LARGE SCALE GENOMIC DNA]</scope>
    <source>
        <strain evidence="2 3">CBS 101986</strain>
    </source>
</reference>
<gene>
    <name evidence="2" type="ORF">D9619_003027</name>
</gene>
<dbReference type="AlphaFoldDB" id="A0A8H5EU16"/>